<dbReference type="GO" id="GO:0015627">
    <property type="term" value="C:type II protein secretion system complex"/>
    <property type="evidence" value="ECO:0007669"/>
    <property type="project" value="TreeGrafter"/>
</dbReference>
<dbReference type="Pfam" id="PF00263">
    <property type="entry name" value="Secretin"/>
    <property type="match status" value="1"/>
</dbReference>
<dbReference type="InterPro" id="IPR001775">
    <property type="entry name" value="GspD/PilQ"/>
</dbReference>
<keyword evidence="3" id="KW-0732">Signal</keyword>
<dbReference type="Proteomes" id="UP000315700">
    <property type="component" value="Chromosome"/>
</dbReference>
<reference evidence="5 6" key="1">
    <citation type="submission" date="2019-02" db="EMBL/GenBank/DDBJ databases">
        <title>Deep-cultivation of Planctomycetes and their phenomic and genomic characterization uncovers novel biology.</title>
        <authorList>
            <person name="Wiegand S."/>
            <person name="Jogler M."/>
            <person name="Boedeker C."/>
            <person name="Pinto D."/>
            <person name="Vollmers J."/>
            <person name="Rivas-Marin E."/>
            <person name="Kohn T."/>
            <person name="Peeters S.H."/>
            <person name="Heuer A."/>
            <person name="Rast P."/>
            <person name="Oberbeckmann S."/>
            <person name="Bunk B."/>
            <person name="Jeske O."/>
            <person name="Meyerdierks A."/>
            <person name="Storesund J.E."/>
            <person name="Kallscheuer N."/>
            <person name="Luecker S."/>
            <person name="Lage O.M."/>
            <person name="Pohl T."/>
            <person name="Merkel B.J."/>
            <person name="Hornburger P."/>
            <person name="Mueller R.-W."/>
            <person name="Bruemmer F."/>
            <person name="Labrenz M."/>
            <person name="Spormann A.M."/>
            <person name="Op den Camp H."/>
            <person name="Overmann J."/>
            <person name="Amann R."/>
            <person name="Jetten M.S.M."/>
            <person name="Mascher T."/>
            <person name="Medema M.H."/>
            <person name="Devos D.P."/>
            <person name="Kaster A.-K."/>
            <person name="Ovreas L."/>
            <person name="Rohde M."/>
            <person name="Galperin M.Y."/>
            <person name="Jogler C."/>
        </authorList>
    </citation>
    <scope>NUCLEOTIDE SEQUENCE [LARGE SCALE GENOMIC DNA]</scope>
    <source>
        <strain evidence="5 6">Pan44</strain>
    </source>
</reference>
<dbReference type="InParanoid" id="A0A517SGT0"/>
<sequence precursor="true">MPGMNDSRMMLTFALIAALAGQAYLPQTANAQAAPPGVEPVRPGEQLVRLLGRDTKLTVIELQSRIIELPHRIKTVDGHDPEVLTIDAISASRIRLKAEKPGVTSFTLTDEFDNVYTVEVFVDADVRALQAMLRRLFPGASIDVVGLNGDVLLRGWVIDPTEIPRIVEVAKKYAPNVLDQMNVGGVSQVQLQVKVMEVQRAKLRELGFNFFYADDNGSFSIVPSLLTAPSVSATVLGGSSQFDAFIKAVESNSMAKVLAETALVTNSGRPATMVAGGEFPILVPQPGAGTTTFTVDFKPFGVRMEALPLVLGNGRLRLALSPEVSERDASSAVVISGTIVPGISVRRVNTEVEMRFGETLVIGGLILQRERESRVKLPFLGDIPVIGSAFSRRESDVGETEVLIMVTPQMVAPITPGQLPITGPGTNTEPAASHEFYLDGFVEVPRYNPVVDPIGSAGHMELVTPYEVPTSPTIAPPAVPSEEIAPPFPTEASVGRRSRTDSRVQQASGARSAASGRVSGATGSMEPERSPARKTHASAMQSGSSVKPNTGADLRSSAEGSGHSTGRKPAKIEMIEPTDERTSRLDDRSGR</sequence>
<dbReference type="PRINTS" id="PR00811">
    <property type="entry name" value="BCTERIALGSPD"/>
</dbReference>
<dbReference type="GO" id="GO:0009306">
    <property type="term" value="P:protein secretion"/>
    <property type="evidence" value="ECO:0007669"/>
    <property type="project" value="InterPro"/>
</dbReference>
<feature type="chain" id="PRO_5021960459" evidence="3">
    <location>
        <begin position="34"/>
        <end position="591"/>
    </location>
</feature>
<dbReference type="KEGG" id="ccos:Pan44_33630"/>
<gene>
    <name evidence="5" type="primary">outD_1</name>
    <name evidence="5" type="ORF">Pan44_33630</name>
</gene>
<dbReference type="InterPro" id="IPR004846">
    <property type="entry name" value="T2SS/T3SS_dom"/>
</dbReference>
<dbReference type="Pfam" id="PF13629">
    <property type="entry name" value="T2SS-T3SS_pil_N"/>
    <property type="match status" value="1"/>
</dbReference>
<feature type="compositionally biased region" description="Low complexity" evidence="2">
    <location>
        <begin position="503"/>
        <end position="521"/>
    </location>
</feature>
<dbReference type="EMBL" id="CP036271">
    <property type="protein sequence ID" value="QDT55320.1"/>
    <property type="molecule type" value="Genomic_DNA"/>
</dbReference>
<name>A0A517SGT0_9PLAN</name>
<accession>A0A517SGT0</accession>
<feature type="compositionally biased region" description="Polar residues" evidence="2">
    <location>
        <begin position="538"/>
        <end position="548"/>
    </location>
</feature>
<feature type="region of interest" description="Disordered" evidence="2">
    <location>
        <begin position="473"/>
        <end position="591"/>
    </location>
</feature>
<dbReference type="AlphaFoldDB" id="A0A517SGT0"/>
<evidence type="ECO:0000313" key="6">
    <source>
        <dbReference type="Proteomes" id="UP000315700"/>
    </source>
</evidence>
<proteinExistence type="inferred from homology"/>
<keyword evidence="6" id="KW-1185">Reference proteome</keyword>
<evidence type="ECO:0000259" key="4">
    <source>
        <dbReference type="PROSITE" id="PS50914"/>
    </source>
</evidence>
<evidence type="ECO:0000313" key="5">
    <source>
        <dbReference type="EMBL" id="QDT55320.1"/>
    </source>
</evidence>
<evidence type="ECO:0000256" key="1">
    <source>
        <dbReference type="RuleBase" id="RU004003"/>
    </source>
</evidence>
<evidence type="ECO:0000256" key="3">
    <source>
        <dbReference type="SAM" id="SignalP"/>
    </source>
</evidence>
<comment type="similarity">
    <text evidence="1">Belongs to the bacterial secretin family.</text>
</comment>
<evidence type="ECO:0000256" key="2">
    <source>
        <dbReference type="SAM" id="MobiDB-lite"/>
    </source>
</evidence>
<dbReference type="InterPro" id="IPR007055">
    <property type="entry name" value="BON_dom"/>
</dbReference>
<dbReference type="PANTHER" id="PTHR30332:SF17">
    <property type="entry name" value="TYPE IV PILIATION SYSTEM PROTEIN DR_0774-RELATED"/>
    <property type="match status" value="1"/>
</dbReference>
<feature type="domain" description="BON" evidence="4">
    <location>
        <begin position="118"/>
        <end position="197"/>
    </location>
</feature>
<feature type="compositionally biased region" description="Basic and acidic residues" evidence="2">
    <location>
        <begin position="570"/>
        <end position="591"/>
    </location>
</feature>
<dbReference type="PANTHER" id="PTHR30332">
    <property type="entry name" value="PROBABLE GENERAL SECRETION PATHWAY PROTEIN D"/>
    <property type="match status" value="1"/>
</dbReference>
<dbReference type="InterPro" id="IPR032789">
    <property type="entry name" value="T2SS-T3SS_pil_N"/>
</dbReference>
<organism evidence="5 6">
    <name type="scientific">Caulifigura coniformis</name>
    <dbReference type="NCBI Taxonomy" id="2527983"/>
    <lineage>
        <taxon>Bacteria</taxon>
        <taxon>Pseudomonadati</taxon>
        <taxon>Planctomycetota</taxon>
        <taxon>Planctomycetia</taxon>
        <taxon>Planctomycetales</taxon>
        <taxon>Planctomycetaceae</taxon>
        <taxon>Caulifigura</taxon>
    </lineage>
</organism>
<feature type="signal peptide" evidence="3">
    <location>
        <begin position="1"/>
        <end position="33"/>
    </location>
</feature>
<protein>
    <submittedName>
        <fullName evidence="5">Type II secretion system protein D</fullName>
    </submittedName>
</protein>
<dbReference type="PROSITE" id="PS50914">
    <property type="entry name" value="BON"/>
    <property type="match status" value="1"/>
</dbReference>
<dbReference type="InterPro" id="IPR050810">
    <property type="entry name" value="Bact_Secretion_Sys_Channel"/>
</dbReference>